<proteinExistence type="predicted"/>
<dbReference type="RefSeq" id="WP_061093762.1">
    <property type="nucleotide sequence ID" value="NZ_CP013927.1"/>
</dbReference>
<organism evidence="2 3">
    <name type="scientific">Alteromonas stellipolaris</name>
    <dbReference type="NCBI Taxonomy" id="233316"/>
    <lineage>
        <taxon>Bacteria</taxon>
        <taxon>Pseudomonadati</taxon>
        <taxon>Pseudomonadota</taxon>
        <taxon>Gammaproteobacteria</taxon>
        <taxon>Alteromonadales</taxon>
        <taxon>Alteromonadaceae</taxon>
        <taxon>Alteromonas/Salinimonas group</taxon>
        <taxon>Alteromonas</taxon>
    </lineage>
</organism>
<feature type="transmembrane region" description="Helical" evidence="1">
    <location>
        <begin position="85"/>
        <end position="102"/>
    </location>
</feature>
<reference evidence="2 3" key="1">
    <citation type="submission" date="2015-12" db="EMBL/GenBank/DDBJ databases">
        <title>Intraspecies pangenome expansion in the marine bacterium Alteromonas.</title>
        <authorList>
            <person name="Lopez-Perez M."/>
            <person name="Rodriguez-Valera F."/>
        </authorList>
    </citation>
    <scope>NUCLEOTIDE SEQUENCE [LARGE SCALE GENOMIC DNA]</scope>
    <source>
        <strain evidence="2 3">LMG 21861</strain>
        <plasmid evidence="2 3">pASTE61-200</plasmid>
    </source>
</reference>
<evidence type="ECO:0000313" key="2">
    <source>
        <dbReference type="EMBL" id="AMJ76723.1"/>
    </source>
</evidence>
<gene>
    <name evidence="2" type="ORF">AVL57_00860</name>
</gene>
<keyword evidence="1" id="KW-0472">Membrane</keyword>
<keyword evidence="2" id="KW-0614">Plasmid</keyword>
<dbReference type="Proteomes" id="UP000056750">
    <property type="component" value="Plasmid pASTE61-200"/>
</dbReference>
<feature type="transmembrane region" description="Helical" evidence="1">
    <location>
        <begin position="25"/>
        <end position="46"/>
    </location>
</feature>
<feature type="transmembrane region" description="Helical" evidence="1">
    <location>
        <begin position="52"/>
        <end position="73"/>
    </location>
</feature>
<keyword evidence="3" id="KW-1185">Reference proteome</keyword>
<geneLocation type="plasmid" evidence="2 3">
    <name>pASTE61-200</name>
</geneLocation>
<evidence type="ECO:0000256" key="1">
    <source>
        <dbReference type="SAM" id="Phobius"/>
    </source>
</evidence>
<name>A0ABN4LSC5_9ALTE</name>
<keyword evidence="1" id="KW-1133">Transmembrane helix</keyword>
<sequence length="103" mass="11772">MEHDPIQLAQLTVYQKYKITKRPRYAFAITCFSIAAAMLPIILLVSLGNANYITKFTLFGTASLFYSVGAYYNREHVLGFQQYQLILFSAVIGIALLTARWWL</sequence>
<accession>A0ABN4LSC5</accession>
<evidence type="ECO:0000313" key="3">
    <source>
        <dbReference type="Proteomes" id="UP000056750"/>
    </source>
</evidence>
<keyword evidence="1" id="KW-0812">Transmembrane</keyword>
<dbReference type="EMBL" id="CP013927">
    <property type="protein sequence ID" value="AMJ76723.1"/>
    <property type="molecule type" value="Genomic_DNA"/>
</dbReference>
<protein>
    <submittedName>
        <fullName evidence="2">Uncharacterized protein</fullName>
    </submittedName>
</protein>